<evidence type="ECO:0000259" key="5">
    <source>
        <dbReference type="PROSITE" id="PS50931"/>
    </source>
</evidence>
<evidence type="ECO:0000256" key="3">
    <source>
        <dbReference type="ARBA" id="ARBA00023125"/>
    </source>
</evidence>
<evidence type="ECO:0000313" key="7">
    <source>
        <dbReference type="Proteomes" id="UP000310597"/>
    </source>
</evidence>
<accession>A0A4U1JP57</accession>
<comment type="similarity">
    <text evidence="1">Belongs to the LysR transcriptional regulatory family.</text>
</comment>
<evidence type="ECO:0000256" key="1">
    <source>
        <dbReference type="ARBA" id="ARBA00009437"/>
    </source>
</evidence>
<dbReference type="InterPro" id="IPR036390">
    <property type="entry name" value="WH_DNA-bd_sf"/>
</dbReference>
<dbReference type="SUPFAM" id="SSF46785">
    <property type="entry name" value="Winged helix' DNA-binding domain"/>
    <property type="match status" value="1"/>
</dbReference>
<dbReference type="SUPFAM" id="SSF53850">
    <property type="entry name" value="Periplasmic binding protein-like II"/>
    <property type="match status" value="1"/>
</dbReference>
<organism evidence="6 7">
    <name type="scientific">Rhodobacter capsulatus</name>
    <name type="common">Rhodopseudomonas capsulata</name>
    <dbReference type="NCBI Taxonomy" id="1061"/>
    <lineage>
        <taxon>Bacteria</taxon>
        <taxon>Pseudomonadati</taxon>
        <taxon>Pseudomonadota</taxon>
        <taxon>Alphaproteobacteria</taxon>
        <taxon>Rhodobacterales</taxon>
        <taxon>Rhodobacter group</taxon>
        <taxon>Rhodobacter</taxon>
    </lineage>
</organism>
<dbReference type="InterPro" id="IPR005119">
    <property type="entry name" value="LysR_subst-bd"/>
</dbReference>
<dbReference type="InterPro" id="IPR036388">
    <property type="entry name" value="WH-like_DNA-bd_sf"/>
</dbReference>
<feature type="domain" description="HTH lysR-type" evidence="5">
    <location>
        <begin position="1"/>
        <end position="58"/>
    </location>
</feature>
<dbReference type="CDD" id="cd05466">
    <property type="entry name" value="PBP2_LTTR_substrate"/>
    <property type="match status" value="1"/>
</dbReference>
<keyword evidence="4" id="KW-0804">Transcription</keyword>
<dbReference type="RefSeq" id="WP_136907369.1">
    <property type="nucleotide sequence ID" value="NZ_SWJZ01000055.1"/>
</dbReference>
<dbReference type="Pfam" id="PF00126">
    <property type="entry name" value="HTH_1"/>
    <property type="match status" value="1"/>
</dbReference>
<proteinExistence type="inferred from homology"/>
<dbReference type="Gene3D" id="1.10.10.10">
    <property type="entry name" value="Winged helix-like DNA-binding domain superfamily/Winged helix DNA-binding domain"/>
    <property type="match status" value="1"/>
</dbReference>
<dbReference type="OrthoDB" id="9787460at2"/>
<keyword evidence="2" id="KW-0805">Transcription regulation</keyword>
<dbReference type="PANTHER" id="PTHR30579:SF3">
    <property type="entry name" value="TRANSCRIPTIONAL REGULATORY PROTEIN"/>
    <property type="match status" value="1"/>
</dbReference>
<dbReference type="PROSITE" id="PS50931">
    <property type="entry name" value="HTH_LYSR"/>
    <property type="match status" value="1"/>
</dbReference>
<dbReference type="Pfam" id="PF03466">
    <property type="entry name" value="LysR_substrate"/>
    <property type="match status" value="1"/>
</dbReference>
<dbReference type="PANTHER" id="PTHR30579">
    <property type="entry name" value="TRANSCRIPTIONAL REGULATOR"/>
    <property type="match status" value="1"/>
</dbReference>
<evidence type="ECO:0000313" key="6">
    <source>
        <dbReference type="EMBL" id="TKD17728.1"/>
    </source>
</evidence>
<dbReference type="GO" id="GO:0003677">
    <property type="term" value="F:DNA binding"/>
    <property type="evidence" value="ECO:0007669"/>
    <property type="project" value="UniProtKB-KW"/>
</dbReference>
<reference evidence="6 7" key="1">
    <citation type="submission" date="2019-04" db="EMBL/GenBank/DDBJ databases">
        <title>Draft Whole-Genome sequence of the purple photosynthetic bacterium Rhodobacter capsulatus SP108 with an indigenous class A beta-lactamase.</title>
        <authorList>
            <person name="Robertson S."/>
            <person name="Meyer T.E."/>
            <person name="Kyndt J.A."/>
        </authorList>
    </citation>
    <scope>NUCLEOTIDE SEQUENCE [LARGE SCALE GENOMIC DNA]</scope>
    <source>
        <strain evidence="6 7">SP108</strain>
    </source>
</reference>
<evidence type="ECO:0000256" key="4">
    <source>
        <dbReference type="ARBA" id="ARBA00023163"/>
    </source>
</evidence>
<evidence type="ECO:0000256" key="2">
    <source>
        <dbReference type="ARBA" id="ARBA00023015"/>
    </source>
</evidence>
<dbReference type="InterPro" id="IPR050176">
    <property type="entry name" value="LTTR"/>
</dbReference>
<dbReference type="InterPro" id="IPR000847">
    <property type="entry name" value="LysR_HTH_N"/>
</dbReference>
<protein>
    <submittedName>
        <fullName evidence="6">LysR family transcriptional regulator</fullName>
    </submittedName>
</protein>
<dbReference type="Proteomes" id="UP000310597">
    <property type="component" value="Unassembled WGS sequence"/>
</dbReference>
<dbReference type="Gene3D" id="3.40.190.290">
    <property type="match status" value="1"/>
</dbReference>
<name>A0A4U1JP57_RHOCA</name>
<dbReference type="AlphaFoldDB" id="A0A4U1JP57"/>
<comment type="caution">
    <text evidence="6">The sequence shown here is derived from an EMBL/GenBank/DDBJ whole genome shotgun (WGS) entry which is preliminary data.</text>
</comment>
<gene>
    <name evidence="6" type="ORF">FBT96_13110</name>
</gene>
<dbReference type="EMBL" id="SWJZ01000055">
    <property type="protein sequence ID" value="TKD17728.1"/>
    <property type="molecule type" value="Genomic_DNA"/>
</dbReference>
<dbReference type="GO" id="GO:0003700">
    <property type="term" value="F:DNA-binding transcription factor activity"/>
    <property type="evidence" value="ECO:0007669"/>
    <property type="project" value="InterPro"/>
</dbReference>
<sequence>MDWDDLRVFLAVARAESLSGAGRGLKCDAATVGRRVARLEEAVGAKLFAKSPQGYALTAEGARLMPHAEAAEAAFAAATEELSGAAGQITGQLRIGAPDGCANYLLPQVCAEICDAHPGLEIQIVALPRVFNLSKREADMAIAVSPPSAGRLTVQKLVDYQLHLAAHEAYLRRHPPIHERSQLKGHRIVGYISDMIFDKELDYLAQTGAATVELASNSVSVQMQMLRAGAGLGIVHDFALPFTPGVVRVLPGDIALSRAFWLIRHADDRRSERLDRLAEALGRGMRREVARLEALAAAGAAVGSPTRAL</sequence>
<keyword evidence="3" id="KW-0238">DNA-binding</keyword>